<gene>
    <name evidence="3" type="ORF">ACFQKD_01925</name>
</gene>
<keyword evidence="4" id="KW-1185">Reference proteome</keyword>
<evidence type="ECO:0000256" key="2">
    <source>
        <dbReference type="SAM" id="Phobius"/>
    </source>
</evidence>
<feature type="compositionally biased region" description="Low complexity" evidence="1">
    <location>
        <begin position="916"/>
        <end position="931"/>
    </location>
</feature>
<dbReference type="AlphaFoldDB" id="A0ABD5WSZ5"/>
<name>A0ABD5WSZ5_9EURY</name>
<feature type="transmembrane region" description="Helical" evidence="2">
    <location>
        <begin position="882"/>
        <end position="902"/>
    </location>
</feature>
<dbReference type="RefSeq" id="WP_276236469.1">
    <property type="nucleotide sequence ID" value="NZ_CP119989.1"/>
</dbReference>
<sequence length="945" mass="97954">MSARTGVRIAAGVAAFLLVFQAALAGALVGSATAAPAGMLGVPDSNVDVDLASDSPLGVTQSDLEGAVSTSAHASTTHVTLTSGDRVNDSAGVTFGGSGDAVLLISDDVNHQGREVAVDADLVRAVVGHIPETVTGVHSSGETWVRQVDAGDGVVRFEVPKFSTNQVTFEGEFHASGTFSNGSSLSWDLADLDAASNVTVNATGLNSTETDSVSGQVFGSGSVGISIASDGSSVPANITLSGQSGEYVLDGYRPAPNAGADFGIFQPGMTHSEVRIDSVTSGEEVSKVTFKFRSTPGSSFPVDVYLADGAVDGSQSGTLVASDVDLRTGAGYQTITFDNPQTAPSGAVHLEFVAKQDPPGTWQVPYNSSESPPFDTMYFTFDGGDAYNGRPLAVWLGNGPPAESATVNIGSETVDFPDIAGKTVTKSTTVPTSAENVSITVNEGGEADYQVNYTETTAGSTDPGVELNNCTTAYDGTIPEGQTETLTLNASCLVEGTNRLNVTTGDGTLSADAPDSQVDLDITHDAVSIHEVAVDDTRWRYSYNDSKTWASDRRDAIHTATLPSRVVAIDSVEISTNDGIWQETTDYTLEGQDLEVNVGDVSAGTKTEVRVTASKVTVYNGSITVTDPSTPDESLDTRFQIDSWNSDSYIGVGGTADGARIHYTYNESWDVREVSEITASGDQRLYLPGASSPETARVASLPIEAVLDSGEARFHVADSSTRPTVEVAPGDAQGDTVTYRWLTPPTSGAVLESSRGTTLDDSGANPAILVDDDSEETVVFEAESDGSVSSDSTGGFWEQGGQRVVREAKEGGPLTAILVFGLLGAVVVGYILIRERAPDVLDRPPQEQPYLLGGVAIVLVIGLELLRPGTISVPIRNAVDSAAPLLAVMGSIIIAVGAALALNRWRQGDGGIPFVGDSGSSSPSSTASTGDGADDDGGTVVNIYD</sequence>
<proteinExistence type="predicted"/>
<feature type="transmembrane region" description="Helical" evidence="2">
    <location>
        <begin position="814"/>
        <end position="833"/>
    </location>
</feature>
<evidence type="ECO:0000256" key="1">
    <source>
        <dbReference type="SAM" id="MobiDB-lite"/>
    </source>
</evidence>
<dbReference type="Proteomes" id="UP001596388">
    <property type="component" value="Unassembled WGS sequence"/>
</dbReference>
<protein>
    <recommendedName>
        <fullName evidence="5">PGF-pre-PGF domain-containing protein</fullName>
    </recommendedName>
</protein>
<comment type="caution">
    <text evidence="3">The sequence shown here is derived from an EMBL/GenBank/DDBJ whole genome shotgun (WGS) entry which is preliminary data.</text>
</comment>
<accession>A0ABD5WSZ5</accession>
<evidence type="ECO:0000313" key="3">
    <source>
        <dbReference type="EMBL" id="MFC7096048.1"/>
    </source>
</evidence>
<keyword evidence="2" id="KW-1133">Transmembrane helix</keyword>
<keyword evidence="2" id="KW-0472">Membrane</keyword>
<dbReference type="GeneID" id="79270068"/>
<dbReference type="EMBL" id="JBHTAG010000002">
    <property type="protein sequence ID" value="MFC7096048.1"/>
    <property type="molecule type" value="Genomic_DNA"/>
</dbReference>
<evidence type="ECO:0000313" key="4">
    <source>
        <dbReference type="Proteomes" id="UP001596388"/>
    </source>
</evidence>
<organism evidence="3 4">
    <name type="scientific">Halobaculum marinum</name>
    <dbReference type="NCBI Taxonomy" id="3031996"/>
    <lineage>
        <taxon>Archaea</taxon>
        <taxon>Methanobacteriati</taxon>
        <taxon>Methanobacteriota</taxon>
        <taxon>Stenosarchaea group</taxon>
        <taxon>Halobacteria</taxon>
        <taxon>Halobacteriales</taxon>
        <taxon>Haloferacaceae</taxon>
        <taxon>Halobaculum</taxon>
    </lineage>
</organism>
<keyword evidence="2" id="KW-0812">Transmembrane</keyword>
<feature type="region of interest" description="Disordered" evidence="1">
    <location>
        <begin position="913"/>
        <end position="939"/>
    </location>
</feature>
<feature type="transmembrane region" description="Helical" evidence="2">
    <location>
        <begin position="849"/>
        <end position="870"/>
    </location>
</feature>
<reference evidence="3 4" key="1">
    <citation type="journal article" date="2019" name="Int. J. Syst. Evol. Microbiol.">
        <title>The Global Catalogue of Microorganisms (GCM) 10K type strain sequencing project: providing services to taxonomists for standard genome sequencing and annotation.</title>
        <authorList>
            <consortium name="The Broad Institute Genomics Platform"/>
            <consortium name="The Broad Institute Genome Sequencing Center for Infectious Disease"/>
            <person name="Wu L."/>
            <person name="Ma J."/>
        </authorList>
    </citation>
    <scope>NUCLEOTIDE SEQUENCE [LARGE SCALE GENOMIC DNA]</scope>
    <source>
        <strain evidence="3 4">DT55</strain>
    </source>
</reference>
<evidence type="ECO:0008006" key="5">
    <source>
        <dbReference type="Google" id="ProtNLM"/>
    </source>
</evidence>